<feature type="region of interest" description="Disordered" evidence="1">
    <location>
        <begin position="20"/>
        <end position="44"/>
    </location>
</feature>
<organism evidence="2 3">
    <name type="scientific">Clunio marinus</name>
    <dbReference type="NCBI Taxonomy" id="568069"/>
    <lineage>
        <taxon>Eukaryota</taxon>
        <taxon>Metazoa</taxon>
        <taxon>Ecdysozoa</taxon>
        <taxon>Arthropoda</taxon>
        <taxon>Hexapoda</taxon>
        <taxon>Insecta</taxon>
        <taxon>Pterygota</taxon>
        <taxon>Neoptera</taxon>
        <taxon>Endopterygota</taxon>
        <taxon>Diptera</taxon>
        <taxon>Nematocera</taxon>
        <taxon>Chironomoidea</taxon>
        <taxon>Chironomidae</taxon>
        <taxon>Clunio</taxon>
    </lineage>
</organism>
<evidence type="ECO:0000256" key="1">
    <source>
        <dbReference type="SAM" id="MobiDB-lite"/>
    </source>
</evidence>
<keyword evidence="3" id="KW-1185">Reference proteome</keyword>
<sequence>MERRRINWGSLAYNLRTKTRRNKLSRSSPNLSASSRTQFDDDFDNDDYGFITKPPPPVPAPPIPPIPLEFQDEYQQRLNEQRKKLYWENIKRQLIVYYSHHQQHHESKHIERMSRRRGSSEHINNLAMETTSVAPKQLSLIKRQKNKQNPRAKSVPAQSSFGLDDDWISERNRRESEYLDQVCEVQDCCESFEDFQEEGSKDTLSPLCVKCLVRYYNNRPSNTNNPTMSRKSGPSTFVLMQRTKATRRRHSAKYLHNVCDKPAIQ</sequence>
<dbReference type="Proteomes" id="UP000183832">
    <property type="component" value="Unassembled WGS sequence"/>
</dbReference>
<evidence type="ECO:0000313" key="3">
    <source>
        <dbReference type="Proteomes" id="UP000183832"/>
    </source>
</evidence>
<gene>
    <name evidence="2" type="ORF">CLUMA_CG001623</name>
</gene>
<proteinExistence type="predicted"/>
<evidence type="ECO:0000313" key="2">
    <source>
        <dbReference type="EMBL" id="CRK87835.1"/>
    </source>
</evidence>
<accession>A0A1J1HIU2</accession>
<reference evidence="2 3" key="1">
    <citation type="submission" date="2015-04" db="EMBL/GenBank/DDBJ databases">
        <authorList>
            <person name="Syromyatnikov M.Y."/>
            <person name="Popov V.N."/>
        </authorList>
    </citation>
    <scope>NUCLEOTIDE SEQUENCE [LARGE SCALE GENOMIC DNA]</scope>
</reference>
<feature type="compositionally biased region" description="Low complexity" evidence="1">
    <location>
        <begin position="25"/>
        <end position="36"/>
    </location>
</feature>
<name>A0A1J1HIU2_9DIPT</name>
<dbReference type="EMBL" id="CVRI01000006">
    <property type="protein sequence ID" value="CRK87835.1"/>
    <property type="molecule type" value="Genomic_DNA"/>
</dbReference>
<dbReference type="AlphaFoldDB" id="A0A1J1HIU2"/>
<protein>
    <submittedName>
        <fullName evidence="2">CLUMA_CG001623, isoform A</fullName>
    </submittedName>
</protein>